<protein>
    <submittedName>
        <fullName evidence="2">Uncharacterized protein</fullName>
    </submittedName>
</protein>
<accession>K0JV83</accession>
<feature type="compositionally biased region" description="Low complexity" evidence="1">
    <location>
        <begin position="336"/>
        <end position="361"/>
    </location>
</feature>
<gene>
    <name evidence="2" type="ordered locus">BN6_13530</name>
</gene>
<feature type="compositionally biased region" description="Pro residues" evidence="1">
    <location>
        <begin position="385"/>
        <end position="398"/>
    </location>
</feature>
<dbReference type="SUPFAM" id="SSF140453">
    <property type="entry name" value="EsxAB dimer-like"/>
    <property type="match status" value="1"/>
</dbReference>
<organism evidence="2 3">
    <name type="scientific">Saccharothrix espanaensis (strain ATCC 51144 / DSM 44229 / JCM 9112 / NBRC 15066 / NRRL 15764)</name>
    <dbReference type="NCBI Taxonomy" id="1179773"/>
    <lineage>
        <taxon>Bacteria</taxon>
        <taxon>Bacillati</taxon>
        <taxon>Actinomycetota</taxon>
        <taxon>Actinomycetes</taxon>
        <taxon>Pseudonocardiales</taxon>
        <taxon>Pseudonocardiaceae</taxon>
        <taxon>Saccharothrix</taxon>
    </lineage>
</organism>
<reference evidence="2 3" key="1">
    <citation type="journal article" date="2012" name="BMC Genomics">
        <title>Complete genome sequence of Saccharothrix espanaensis DSM 44229T and comparison to the other completely sequenced Pseudonocardiaceae.</title>
        <authorList>
            <person name="Strobel T."/>
            <person name="Al-Dilaimi A."/>
            <person name="Blom J."/>
            <person name="Gessner A."/>
            <person name="Kalinowski J."/>
            <person name="Luzhetska M."/>
            <person name="Puhler A."/>
            <person name="Szczepanowski R."/>
            <person name="Bechthold A."/>
            <person name="Ruckert C."/>
        </authorList>
    </citation>
    <scope>NUCLEOTIDE SEQUENCE [LARGE SCALE GENOMIC DNA]</scope>
    <source>
        <strain evidence="3">ATCC 51144 / DSM 44229 / JCM 9112 / NBRC 15066 / NRRL 15764</strain>
    </source>
</reference>
<dbReference type="AlphaFoldDB" id="K0JV83"/>
<dbReference type="RefSeq" id="WP_015098792.1">
    <property type="nucleotide sequence ID" value="NC_019673.1"/>
</dbReference>
<dbReference type="PATRIC" id="fig|1179773.3.peg.1363"/>
<dbReference type="KEGG" id="sesp:BN6_13530"/>
<dbReference type="BioCyc" id="SESP1179773:BN6_RS41645-MONOMER"/>
<dbReference type="Proteomes" id="UP000006281">
    <property type="component" value="Chromosome"/>
</dbReference>
<dbReference type="InterPro" id="IPR036689">
    <property type="entry name" value="ESAT-6-like_sf"/>
</dbReference>
<dbReference type="eggNOG" id="COG3468">
    <property type="taxonomic scope" value="Bacteria"/>
</dbReference>
<sequence>MNNPLVAERQDSTQSYTGIGPIEAAVDLQQAFASGTWLDQGLALAGGGLEALAFVLDPLGSLIATAVSWIIEHVGPLREALDWLAGDADQIAAYAKTWGNVSQAVTRANETLVNEVGRGAAGWTGASADAYRASITGQSRHITAAARCAEIIGTAVEVSGVLVGTVRAIVREIIAECVATLIARIPQWLLEEAVTLGFATAHVVAAAVAVIANFVKKIGDKIAQLLRSIAKLRPLLSRLDEIWELIKQGLKALRKGDAPGGAPKAPDPVKKPGNTDVKPQGDPGGTTTPAKQGGDPPVSKPPQTQGDNGSTPPPRQGGEAPPVAKPPQPHGGDPGGTTTTSGTTGGTTDAPTRPTGGDTTPAGGGSGSNPPTDGSGGGANKPPGDTTPPPTPGDPNPHPLGRRPIDPRQPHPELTPAEKAALDKHVRELEAKNPERFKELEKDPDHNGKPREAARDEARLALDLEGRGYGPFERPTGPDGKLLPKHGDFVDASGQLWDAKSINSDWPPGVPADIRKNPYTNGYTEAWLERTVEDQFTKQRNVILDTRNANAADIESVRALVERKGWGDRIIFYP</sequence>
<evidence type="ECO:0000313" key="2">
    <source>
        <dbReference type="EMBL" id="CCH28679.1"/>
    </source>
</evidence>
<feature type="compositionally biased region" description="Basic and acidic residues" evidence="1">
    <location>
        <begin position="420"/>
        <end position="455"/>
    </location>
</feature>
<dbReference type="HOGENOM" id="CLU_474771_0_0_11"/>
<keyword evidence="3" id="KW-1185">Reference proteome</keyword>
<dbReference type="OrthoDB" id="5069709at2"/>
<evidence type="ECO:0000256" key="1">
    <source>
        <dbReference type="SAM" id="MobiDB-lite"/>
    </source>
</evidence>
<feature type="compositionally biased region" description="Polar residues" evidence="1">
    <location>
        <begin position="301"/>
        <end position="310"/>
    </location>
</feature>
<proteinExistence type="predicted"/>
<evidence type="ECO:0000313" key="3">
    <source>
        <dbReference type="Proteomes" id="UP000006281"/>
    </source>
</evidence>
<feature type="region of interest" description="Disordered" evidence="1">
    <location>
        <begin position="254"/>
        <end position="455"/>
    </location>
</feature>
<name>K0JV83_SACES</name>
<dbReference type="STRING" id="1179773.BN6_13530"/>
<dbReference type="EMBL" id="HE804045">
    <property type="protein sequence ID" value="CCH28679.1"/>
    <property type="molecule type" value="Genomic_DNA"/>
</dbReference>